<dbReference type="Pfam" id="PF17957">
    <property type="entry name" value="Big_7"/>
    <property type="match status" value="1"/>
</dbReference>
<dbReference type="PROSITE" id="PS51257">
    <property type="entry name" value="PROKAR_LIPOPROTEIN"/>
    <property type="match status" value="1"/>
</dbReference>
<dbReference type="RefSeq" id="WP_089263267.1">
    <property type="nucleotide sequence ID" value="NZ_FZNV01000012.1"/>
</dbReference>
<protein>
    <recommendedName>
        <fullName evidence="3">Ig-like domain-containing protein</fullName>
    </recommendedName>
</protein>
<gene>
    <name evidence="1" type="ORF">SAMN04488009_0182</name>
</gene>
<name>A0ABY1SMS5_9FLAO</name>
<dbReference type="InterPro" id="IPR013783">
    <property type="entry name" value="Ig-like_fold"/>
</dbReference>
<evidence type="ECO:0008006" key="3">
    <source>
        <dbReference type="Google" id="ProtNLM"/>
    </source>
</evidence>
<accession>A0ABY1SMS5</accession>
<proteinExistence type="predicted"/>
<dbReference type="Proteomes" id="UP000198337">
    <property type="component" value="Unassembled WGS sequence"/>
</dbReference>
<reference evidence="1 2" key="1">
    <citation type="submission" date="2017-06" db="EMBL/GenBank/DDBJ databases">
        <authorList>
            <person name="Varghese N."/>
            <person name="Submissions S."/>
        </authorList>
    </citation>
    <scope>NUCLEOTIDE SEQUENCE [LARGE SCALE GENOMIC DNA]</scope>
    <source>
        <strain evidence="1 2">DSM 19840</strain>
    </source>
</reference>
<dbReference type="Gene3D" id="2.60.40.10">
    <property type="entry name" value="Immunoglobulins"/>
    <property type="match status" value="1"/>
</dbReference>
<comment type="caution">
    <text evidence="1">The sequence shown here is derived from an EMBL/GenBank/DDBJ whole genome shotgun (WGS) entry which is preliminary data.</text>
</comment>
<keyword evidence="2" id="KW-1185">Reference proteome</keyword>
<evidence type="ECO:0000313" key="1">
    <source>
        <dbReference type="EMBL" id="SNR81021.1"/>
    </source>
</evidence>
<sequence>MVKHLLYVLIIFIFISCSNDTEDSHKSEFDIIAPKVEFTIAGFQQTKPTETIVVSNKIEVNIDVKDVGGIAKTEAFINNEKVGEDITAPYQIIIDISSFTSKIGATNKLKNYKLKITATDNSGNIASQEQTINIDNELPVINEVTLKTGTIISGEDNTVVFSVYDNEGLSSIKTFVNNNLLSDIKDDNYTVALNTLALEDGENIFKIEALDEAENIAVYEVNFISDNTGPEIKLESISEGKILDTLLLLEPSLSDDFSEIVDFKISLNDVIIMEAYPDQPKPLEINPDDFAVGDAIFILTATDKLNNTTTIEINTKILRRLFTVQMDEGFLENTWRSFWVLVSEMDGSPITYYSAEVGDKQVVMHAPDEFPPNKEYMVSFIADENRGSWIDTDMTVVQNLTRENFEFIHFTPPYGSNYSLKSVNTIDFEEADNVSAKGRNFQIYYDQIMNIVQYQGYKQQFPENAYLIGTDLFKDMPYSYIKIENPWDADFNINKNDFHNTLVKTESISLNNIIGNTNSALEIWGYESEDDFDNDIYHELFTNLNRQEQQFGNQVTYYYPDIFSKYKHHFRLNQYNTIREGKPLLEYTIPNWLIGYTQNKSEIILKNAGDGHTVGRLYLTFGNTVGYQSFNVIYDSSKSNSLYIPQLPEVMSSLSIYNSFENELFEVDYSDLSSFDNISTYDEYIQKVIQPYKEHYETSKITDNIIDGNIFGISGNWGFKHN</sequence>
<evidence type="ECO:0000313" key="2">
    <source>
        <dbReference type="Proteomes" id="UP000198337"/>
    </source>
</evidence>
<dbReference type="EMBL" id="FZNV01000012">
    <property type="protein sequence ID" value="SNR81021.1"/>
    <property type="molecule type" value="Genomic_DNA"/>
</dbReference>
<organism evidence="1 2">
    <name type="scientific">Maribacter sedimenticola</name>
    <dbReference type="NCBI Taxonomy" id="228956"/>
    <lineage>
        <taxon>Bacteria</taxon>
        <taxon>Pseudomonadati</taxon>
        <taxon>Bacteroidota</taxon>
        <taxon>Flavobacteriia</taxon>
        <taxon>Flavobacteriales</taxon>
        <taxon>Flavobacteriaceae</taxon>
        <taxon>Maribacter</taxon>
    </lineage>
</organism>